<dbReference type="Gene3D" id="3.40.50.720">
    <property type="entry name" value="NAD(P)-binding Rossmann-like Domain"/>
    <property type="match status" value="1"/>
</dbReference>
<accession>A0A848M5K1</accession>
<dbReference type="EMBL" id="JABBPN010000009">
    <property type="protein sequence ID" value="NMO96408.1"/>
    <property type="molecule type" value="Genomic_DNA"/>
</dbReference>
<keyword evidence="5" id="KW-0560">Oxidoreductase</keyword>
<evidence type="ECO:0000256" key="5">
    <source>
        <dbReference type="ARBA" id="ARBA00023002"/>
    </source>
</evidence>
<protein>
    <submittedName>
        <fullName evidence="7">Zinc-binding alcohol dehydrogenase</fullName>
    </submittedName>
</protein>
<evidence type="ECO:0000256" key="4">
    <source>
        <dbReference type="ARBA" id="ARBA00022833"/>
    </source>
</evidence>
<dbReference type="SUPFAM" id="SSF51735">
    <property type="entry name" value="NAD(P)-binding Rossmann-fold domains"/>
    <property type="match status" value="1"/>
</dbReference>
<comment type="similarity">
    <text evidence="2">Belongs to the zinc-containing alcohol dehydrogenase family.</text>
</comment>
<keyword evidence="8" id="KW-1185">Reference proteome</keyword>
<evidence type="ECO:0000259" key="6">
    <source>
        <dbReference type="SMART" id="SM00829"/>
    </source>
</evidence>
<dbReference type="PANTHER" id="PTHR43350:SF19">
    <property type="entry name" value="D-GULOSIDE 3-DEHYDROGENASE"/>
    <property type="match status" value="1"/>
</dbReference>
<reference evidence="7 8" key="1">
    <citation type="submission" date="2020-04" db="EMBL/GenBank/DDBJ databases">
        <title>Paenibacillus algicola sp. nov., a novel marine bacterium producing alginate lyase.</title>
        <authorList>
            <person name="Huang H."/>
        </authorList>
    </citation>
    <scope>NUCLEOTIDE SEQUENCE [LARGE SCALE GENOMIC DNA]</scope>
    <source>
        <strain evidence="7 8">L7-75</strain>
    </source>
</reference>
<keyword evidence="4" id="KW-0862">Zinc</keyword>
<organism evidence="7 8">
    <name type="scientific">Paenibacillus lemnae</name>
    <dbReference type="NCBI Taxonomy" id="1330551"/>
    <lineage>
        <taxon>Bacteria</taxon>
        <taxon>Bacillati</taxon>
        <taxon>Bacillota</taxon>
        <taxon>Bacilli</taxon>
        <taxon>Bacillales</taxon>
        <taxon>Paenibacillaceae</taxon>
        <taxon>Paenibacillus</taxon>
    </lineage>
</organism>
<feature type="domain" description="Enoyl reductase (ER)" evidence="6">
    <location>
        <begin position="6"/>
        <end position="324"/>
    </location>
</feature>
<comment type="cofactor">
    <cofactor evidence="1">
        <name>Zn(2+)</name>
        <dbReference type="ChEBI" id="CHEBI:29105"/>
    </cofactor>
</comment>
<dbReference type="Pfam" id="PF00107">
    <property type="entry name" value="ADH_zinc_N"/>
    <property type="match status" value="1"/>
</dbReference>
<name>A0A848M5K1_PAELE</name>
<evidence type="ECO:0000313" key="7">
    <source>
        <dbReference type="EMBL" id="NMO96408.1"/>
    </source>
</evidence>
<dbReference type="GO" id="GO:0016491">
    <property type="term" value="F:oxidoreductase activity"/>
    <property type="evidence" value="ECO:0007669"/>
    <property type="project" value="UniProtKB-KW"/>
</dbReference>
<dbReference type="InterPro" id="IPR036291">
    <property type="entry name" value="NAD(P)-bd_dom_sf"/>
</dbReference>
<evidence type="ECO:0000256" key="3">
    <source>
        <dbReference type="ARBA" id="ARBA00022723"/>
    </source>
</evidence>
<dbReference type="SMART" id="SM00829">
    <property type="entry name" value="PKS_ER"/>
    <property type="match status" value="1"/>
</dbReference>
<evidence type="ECO:0000313" key="8">
    <source>
        <dbReference type="Proteomes" id="UP000565468"/>
    </source>
</evidence>
<dbReference type="InterPro" id="IPR013154">
    <property type="entry name" value="ADH-like_N"/>
</dbReference>
<dbReference type="GO" id="GO:0046872">
    <property type="term" value="F:metal ion binding"/>
    <property type="evidence" value="ECO:0007669"/>
    <property type="project" value="UniProtKB-KW"/>
</dbReference>
<evidence type="ECO:0000256" key="1">
    <source>
        <dbReference type="ARBA" id="ARBA00001947"/>
    </source>
</evidence>
<dbReference type="Gene3D" id="3.90.180.10">
    <property type="entry name" value="Medium-chain alcohol dehydrogenases, catalytic domain"/>
    <property type="match status" value="2"/>
</dbReference>
<keyword evidence="3" id="KW-0479">Metal-binding</keyword>
<dbReference type="InterPro" id="IPR013149">
    <property type="entry name" value="ADH-like_C"/>
</dbReference>
<proteinExistence type="inferred from homology"/>
<dbReference type="CDD" id="cd08255">
    <property type="entry name" value="2-desacetyl-2-hydroxyethyl_bacteriochlorophyllide_like"/>
    <property type="match status" value="1"/>
</dbReference>
<dbReference type="PANTHER" id="PTHR43350">
    <property type="entry name" value="NAD-DEPENDENT ALCOHOL DEHYDROGENASE"/>
    <property type="match status" value="1"/>
</dbReference>
<dbReference type="SUPFAM" id="SSF50129">
    <property type="entry name" value="GroES-like"/>
    <property type="match status" value="1"/>
</dbReference>
<dbReference type="Proteomes" id="UP000565468">
    <property type="component" value="Unassembled WGS sequence"/>
</dbReference>
<gene>
    <name evidence="7" type="ORF">HII30_11560</name>
</gene>
<dbReference type="InterPro" id="IPR011032">
    <property type="entry name" value="GroES-like_sf"/>
</dbReference>
<sequence>MKAVATQHGKVGLTEIERPPLQPGHVRIRTEYSAISPGTEMTFIKRASEKQVIIGYSAVGIVTEIGEGVTGLTAGQRVACYGAPYVRHAEELAVPSNLTALVPDHVNPEEAAFAGLGAIAIHALRIADLRFGESVVVVGLGILGQIIAQIASAAANQVLGYDLNQDRVKSMKQHMAHTYDNQEDLEKSIDTVTGGHGVDSVVLCAGGPGEKLINSSMKWIRDKGKIVIVGDLSMSFNRGQMFSKEAQVLISRAGGPGRYDAGYELENKDYPIGFVRWTEGRNIAEYIRLLAEKRIDIKPLISRVVPVQEAQSAYDSYSAASAVMGTVFKYEQ</sequence>
<comment type="caution">
    <text evidence="7">The sequence shown here is derived from an EMBL/GenBank/DDBJ whole genome shotgun (WGS) entry which is preliminary data.</text>
</comment>
<dbReference type="RefSeq" id="WP_169505188.1">
    <property type="nucleotide sequence ID" value="NZ_JABBPN010000009.1"/>
</dbReference>
<dbReference type="AlphaFoldDB" id="A0A848M5K1"/>
<evidence type="ECO:0000256" key="2">
    <source>
        <dbReference type="ARBA" id="ARBA00008072"/>
    </source>
</evidence>
<dbReference type="InterPro" id="IPR020843">
    <property type="entry name" value="ER"/>
</dbReference>
<dbReference type="Pfam" id="PF08240">
    <property type="entry name" value="ADH_N"/>
    <property type="match status" value="1"/>
</dbReference>